<evidence type="ECO:0008006" key="4">
    <source>
        <dbReference type="Google" id="ProtNLM"/>
    </source>
</evidence>
<comment type="caution">
    <text evidence="2">The sequence shown here is derived from an EMBL/GenBank/DDBJ whole genome shotgun (WGS) entry which is preliminary data.</text>
</comment>
<evidence type="ECO:0000313" key="3">
    <source>
        <dbReference type="Proteomes" id="UP001139000"/>
    </source>
</evidence>
<feature type="chain" id="PRO_5040845144" description="DUF4397 domain-containing protein" evidence="1">
    <location>
        <begin position="27"/>
        <end position="258"/>
    </location>
</feature>
<accession>A0A9X1PS58</accession>
<dbReference type="AlphaFoldDB" id="A0A9X1PS58"/>
<evidence type="ECO:0000313" key="2">
    <source>
        <dbReference type="EMBL" id="MCF0064101.1"/>
    </source>
</evidence>
<protein>
    <recommendedName>
        <fullName evidence="4">DUF4397 domain-containing protein</fullName>
    </recommendedName>
</protein>
<proteinExistence type="predicted"/>
<dbReference type="PROSITE" id="PS51257">
    <property type="entry name" value="PROKAR_LIPOPROTEIN"/>
    <property type="match status" value="1"/>
</dbReference>
<organism evidence="2 3">
    <name type="scientific">Dyadobacter chenwenxiniae</name>
    <dbReference type="NCBI Taxonomy" id="2906456"/>
    <lineage>
        <taxon>Bacteria</taxon>
        <taxon>Pseudomonadati</taxon>
        <taxon>Bacteroidota</taxon>
        <taxon>Cytophagia</taxon>
        <taxon>Cytophagales</taxon>
        <taxon>Spirosomataceae</taxon>
        <taxon>Dyadobacter</taxon>
    </lineage>
</organism>
<reference evidence="2" key="1">
    <citation type="submission" date="2021-12" db="EMBL/GenBank/DDBJ databases">
        <title>Novel species in genus Dyadobacter.</title>
        <authorList>
            <person name="Ma C."/>
        </authorList>
    </citation>
    <scope>NUCLEOTIDE SEQUENCE</scope>
    <source>
        <strain evidence="2">LJ419</strain>
    </source>
</reference>
<evidence type="ECO:0000256" key="1">
    <source>
        <dbReference type="SAM" id="SignalP"/>
    </source>
</evidence>
<dbReference type="Proteomes" id="UP001139000">
    <property type="component" value="Unassembled WGS sequence"/>
</dbReference>
<sequence length="258" mass="28498">MKRITLQFSSLLTALFLFAFSCQDHRDPDPEPIAEDARIRTLEITNPGQVINDLNFRLYIETLGTEPITEYGILLSFKSTNSDEFAAVPTLGNEFSSPLKFEYGATAGEHIHLQESVGFDDFETLYYRAYAKTGNGKVVYGDAMEYTPLNVPKFGSFALSSSQNVPATAKLEIVGLGTVQVEEYGVAYSYRTAPSGAVNVSPKLADRTVSYKLPVSVSAHSVNLPIKEGKFDKLYARPFMRLKNAKIYYGSVKSLNGN</sequence>
<dbReference type="RefSeq" id="WP_234657037.1">
    <property type="nucleotide sequence ID" value="NZ_CP094997.1"/>
</dbReference>
<keyword evidence="1" id="KW-0732">Signal</keyword>
<dbReference type="EMBL" id="JAJTTC010000006">
    <property type="protein sequence ID" value="MCF0064101.1"/>
    <property type="molecule type" value="Genomic_DNA"/>
</dbReference>
<gene>
    <name evidence="2" type="ORF">LXM26_21475</name>
</gene>
<name>A0A9X1PS58_9BACT</name>
<feature type="signal peptide" evidence="1">
    <location>
        <begin position="1"/>
        <end position="26"/>
    </location>
</feature>
<keyword evidence="3" id="KW-1185">Reference proteome</keyword>